<dbReference type="AlphaFoldDB" id="A0AAW6D1V1"/>
<accession>A0AAW6D1V1</accession>
<reference evidence="1" key="1">
    <citation type="submission" date="2023-01" db="EMBL/GenBank/DDBJ databases">
        <title>Human gut microbiome strain richness.</title>
        <authorList>
            <person name="Chen-Liaw A."/>
        </authorList>
    </citation>
    <scope>NUCLEOTIDE SEQUENCE</scope>
    <source>
        <strain evidence="1">1001283st1_G1_1001283B150217_161031</strain>
    </source>
</reference>
<dbReference type="InterPro" id="IPR010179">
    <property type="entry name" value="CRISPR-assoc_prot_Cse3"/>
</dbReference>
<dbReference type="NCBIfam" id="TIGR01907">
    <property type="entry name" value="casE_Cse3"/>
    <property type="match status" value="1"/>
</dbReference>
<dbReference type="Proteomes" id="UP001210809">
    <property type="component" value="Unassembled WGS sequence"/>
</dbReference>
<name>A0AAW6D1V1_9FIRM</name>
<dbReference type="SUPFAM" id="SSF117987">
    <property type="entry name" value="CRISPR-associated protein"/>
    <property type="match status" value="2"/>
</dbReference>
<dbReference type="Gene3D" id="3.30.70.1210">
    <property type="entry name" value="Crispr-associated protein, domain 2"/>
    <property type="match status" value="1"/>
</dbReference>
<dbReference type="SMART" id="SM01101">
    <property type="entry name" value="CRISPR_assoc"/>
    <property type="match status" value="1"/>
</dbReference>
<organism evidence="1 2">
    <name type="scientific">[Eubacterium] siraeum</name>
    <dbReference type="NCBI Taxonomy" id="39492"/>
    <lineage>
        <taxon>Bacteria</taxon>
        <taxon>Bacillati</taxon>
        <taxon>Bacillota</taxon>
        <taxon>Clostridia</taxon>
        <taxon>Eubacteriales</taxon>
        <taxon>Oscillospiraceae</taxon>
        <taxon>Oscillospiraceae incertae sedis</taxon>
    </lineage>
</organism>
<dbReference type="EMBL" id="JAQLXW010000001">
    <property type="protein sequence ID" value="MDB8002725.1"/>
    <property type="molecule type" value="Genomic_DNA"/>
</dbReference>
<sequence>MYLSRVYLDLSNRNTLKAVNSRSVLHGAVEAALTDDRSRKLWRIDSLGGELYLMILSNQKPDLSVIASQFGDTGRAGETREYDGLLGRIKKGDIWQFRLTANPVKTDNVKQGQGKKRAVTIVDFQKQWLIDRAEKNGFCLSEDSFDVVQNKWCRFFKKDNRVVTLLSVTFEGLLEVTDEELFKNMLLNGLGRGKAYGMGLMTVMRPGNNTNG</sequence>
<dbReference type="CDD" id="cd09727">
    <property type="entry name" value="Cas6_I-E"/>
    <property type="match status" value="1"/>
</dbReference>
<gene>
    <name evidence="1" type="primary">cas6e</name>
    <name evidence="1" type="ORF">PNE09_01455</name>
</gene>
<dbReference type="Gene3D" id="3.30.70.1200">
    <property type="entry name" value="Crispr-associated protein, domain 1"/>
    <property type="match status" value="1"/>
</dbReference>
<protein>
    <submittedName>
        <fullName evidence="1">Type I-E CRISPR-associated protein Cas6/Cse3/CasE</fullName>
    </submittedName>
</protein>
<evidence type="ECO:0000313" key="1">
    <source>
        <dbReference type="EMBL" id="MDB8002725.1"/>
    </source>
</evidence>
<proteinExistence type="predicted"/>
<evidence type="ECO:0000313" key="2">
    <source>
        <dbReference type="Proteomes" id="UP001210809"/>
    </source>
</evidence>
<comment type="caution">
    <text evidence="1">The sequence shown here is derived from an EMBL/GenBank/DDBJ whole genome shotgun (WGS) entry which is preliminary data.</text>
</comment>
<dbReference type="Pfam" id="PF08798">
    <property type="entry name" value="CRISPR_assoc"/>
    <property type="match status" value="1"/>
</dbReference>